<feature type="domain" description="NmrA-like" evidence="1">
    <location>
        <begin position="3"/>
        <end position="240"/>
    </location>
</feature>
<dbReference type="RefSeq" id="WP_209748935.1">
    <property type="nucleotide sequence ID" value="NZ_JBHSMH010000022.1"/>
</dbReference>
<reference evidence="3" key="1">
    <citation type="journal article" date="2019" name="Int. J. Syst. Evol. Microbiol.">
        <title>The Global Catalogue of Microorganisms (GCM) 10K type strain sequencing project: providing services to taxonomists for standard genome sequencing and annotation.</title>
        <authorList>
            <consortium name="The Broad Institute Genomics Platform"/>
            <consortium name="The Broad Institute Genome Sequencing Center for Infectious Disease"/>
            <person name="Wu L."/>
            <person name="Ma J."/>
        </authorList>
    </citation>
    <scope>NUCLEOTIDE SEQUENCE [LARGE SCALE GENOMIC DNA]</scope>
    <source>
        <strain evidence="3">CCUG 57113</strain>
    </source>
</reference>
<dbReference type="InterPro" id="IPR052718">
    <property type="entry name" value="NmrA-type_oxidoreductase"/>
</dbReference>
<dbReference type="Proteomes" id="UP001596105">
    <property type="component" value="Unassembled WGS sequence"/>
</dbReference>
<organism evidence="2 3">
    <name type="scientific">Cohnella suwonensis</name>
    <dbReference type="NCBI Taxonomy" id="696072"/>
    <lineage>
        <taxon>Bacteria</taxon>
        <taxon>Bacillati</taxon>
        <taxon>Bacillota</taxon>
        <taxon>Bacilli</taxon>
        <taxon>Bacillales</taxon>
        <taxon>Paenibacillaceae</taxon>
        <taxon>Cohnella</taxon>
    </lineage>
</organism>
<dbReference type="SUPFAM" id="SSF51735">
    <property type="entry name" value="NAD(P)-binding Rossmann-fold domains"/>
    <property type="match status" value="1"/>
</dbReference>
<keyword evidence="3" id="KW-1185">Reference proteome</keyword>
<dbReference type="InterPro" id="IPR008030">
    <property type="entry name" value="NmrA-like"/>
</dbReference>
<sequence length="288" mass="30397">MAKLLVTGATGQLGALVVEHLLTKVPADQVAVSVRDPQKAEALKARGVDVRFGDFNQPESLAAAFKGIDRLLIVSTSDVGNRVKQQIEAVKAAKQANVGFIAYTSAPRADTSKFALVDDHRATEEAIRATGIPYAFVRNNWYLENEIQTIQAVLHGAPWVTSAGDGKVGWATRKDYAEAAANVLAGEGRDNTVYELAGKPTTIAELAAILAEVSGKDAQVQQVDDATYASIMSGAGVPEPAIPFVVSIQQAIRDGSLDVESDDLPTLLGRPLTPLAVGLREIVSGLQG</sequence>
<keyword evidence="2" id="KW-0560">Oxidoreductase</keyword>
<dbReference type="Pfam" id="PF05368">
    <property type="entry name" value="NmrA"/>
    <property type="match status" value="1"/>
</dbReference>
<name>A0ABW0LW87_9BACL</name>
<dbReference type="EC" id="1.6.5.2" evidence="2"/>
<accession>A0ABW0LW87</accession>
<dbReference type="EMBL" id="JBHSMH010000022">
    <property type="protein sequence ID" value="MFC5468981.1"/>
    <property type="molecule type" value="Genomic_DNA"/>
</dbReference>
<dbReference type="PANTHER" id="PTHR47129:SF1">
    <property type="entry name" value="NMRA-LIKE DOMAIN-CONTAINING PROTEIN"/>
    <property type="match status" value="1"/>
</dbReference>
<dbReference type="CDD" id="cd05269">
    <property type="entry name" value="TMR_SDR_a"/>
    <property type="match status" value="1"/>
</dbReference>
<dbReference type="Gene3D" id="3.90.25.10">
    <property type="entry name" value="UDP-galactose 4-epimerase, domain 1"/>
    <property type="match status" value="1"/>
</dbReference>
<dbReference type="Gene3D" id="3.40.50.720">
    <property type="entry name" value="NAD(P)-binding Rossmann-like Domain"/>
    <property type="match status" value="1"/>
</dbReference>
<protein>
    <submittedName>
        <fullName evidence="2">SDR family oxidoreductase</fullName>
        <ecNumber evidence="2">1.6.5.2</ecNumber>
    </submittedName>
</protein>
<dbReference type="InterPro" id="IPR036291">
    <property type="entry name" value="NAD(P)-bd_dom_sf"/>
</dbReference>
<evidence type="ECO:0000313" key="3">
    <source>
        <dbReference type="Proteomes" id="UP001596105"/>
    </source>
</evidence>
<gene>
    <name evidence="2" type="ORF">ACFPPD_09625</name>
</gene>
<dbReference type="PANTHER" id="PTHR47129">
    <property type="entry name" value="QUINONE OXIDOREDUCTASE 2"/>
    <property type="match status" value="1"/>
</dbReference>
<dbReference type="GO" id="GO:0003955">
    <property type="term" value="F:NAD(P)H dehydrogenase (quinone) activity"/>
    <property type="evidence" value="ECO:0007669"/>
    <property type="project" value="UniProtKB-EC"/>
</dbReference>
<evidence type="ECO:0000313" key="2">
    <source>
        <dbReference type="EMBL" id="MFC5468981.1"/>
    </source>
</evidence>
<evidence type="ECO:0000259" key="1">
    <source>
        <dbReference type="Pfam" id="PF05368"/>
    </source>
</evidence>
<comment type="caution">
    <text evidence="2">The sequence shown here is derived from an EMBL/GenBank/DDBJ whole genome shotgun (WGS) entry which is preliminary data.</text>
</comment>
<proteinExistence type="predicted"/>